<reference evidence="7 8" key="1">
    <citation type="journal article" date="2019" name="Int. J. Syst. Evol. Microbiol.">
        <title>The Global Catalogue of Microorganisms (GCM) 10K type strain sequencing project: providing services to taxonomists for standard genome sequencing and annotation.</title>
        <authorList>
            <consortium name="The Broad Institute Genomics Platform"/>
            <consortium name="The Broad Institute Genome Sequencing Center for Infectious Disease"/>
            <person name="Wu L."/>
            <person name="Ma J."/>
        </authorList>
    </citation>
    <scope>NUCLEOTIDE SEQUENCE [LARGE SCALE GENOMIC DNA]</scope>
    <source>
        <strain evidence="7 8">JCM 9933</strain>
    </source>
</reference>
<feature type="transmembrane region" description="Helical" evidence="6">
    <location>
        <begin position="62"/>
        <end position="81"/>
    </location>
</feature>
<comment type="caution">
    <text evidence="7">The sequence shown here is derived from an EMBL/GenBank/DDBJ whole genome shotgun (WGS) entry which is preliminary data.</text>
</comment>
<dbReference type="PANTHER" id="PTHR38601:SF1">
    <property type="entry name" value="HYDROGENASE-4 COMPONENT E"/>
    <property type="match status" value="1"/>
</dbReference>
<sequence>MNGASFAEAVPNLAGAAMLLLGLFLPTRRRPDAAARLVAWQGGLLALAAASAVWSGAAAPSFWFVAFGALAGRALLLPALLRMAADGRGAAAREAAGPAPLLLGGGLAVLAVAAVVPTGAGVASGTREGLALALATLLVGVLAMRLRRGVFSGLAGLVAAENGALLGLVHAGGALPGAAALAVLSPGFVACVALATARGGSGTQGVSLRTLFRAARR</sequence>
<feature type="transmembrane region" description="Helical" evidence="6">
    <location>
        <begin position="129"/>
        <end position="146"/>
    </location>
</feature>
<organism evidence="7 8">
    <name type="scientific">Craurococcus roseus</name>
    <dbReference type="NCBI Taxonomy" id="77585"/>
    <lineage>
        <taxon>Bacteria</taxon>
        <taxon>Pseudomonadati</taxon>
        <taxon>Pseudomonadota</taxon>
        <taxon>Alphaproteobacteria</taxon>
        <taxon>Acetobacterales</taxon>
        <taxon>Acetobacteraceae</taxon>
        <taxon>Craurococcus</taxon>
    </lineage>
</organism>
<dbReference type="EMBL" id="BAAAFZ010000029">
    <property type="protein sequence ID" value="GAA0585125.1"/>
    <property type="molecule type" value="Genomic_DNA"/>
</dbReference>
<evidence type="ECO:0000256" key="6">
    <source>
        <dbReference type="SAM" id="Phobius"/>
    </source>
</evidence>
<name>A0ABN1F8I6_9PROT</name>
<accession>A0ABN1F8I6</accession>
<feature type="transmembrane region" description="Helical" evidence="6">
    <location>
        <begin position="153"/>
        <end position="172"/>
    </location>
</feature>
<keyword evidence="3 6" id="KW-0812">Transmembrane</keyword>
<evidence type="ECO:0008006" key="9">
    <source>
        <dbReference type="Google" id="ProtNLM"/>
    </source>
</evidence>
<evidence type="ECO:0000256" key="5">
    <source>
        <dbReference type="ARBA" id="ARBA00023136"/>
    </source>
</evidence>
<evidence type="ECO:0000313" key="7">
    <source>
        <dbReference type="EMBL" id="GAA0585125.1"/>
    </source>
</evidence>
<feature type="transmembrane region" description="Helical" evidence="6">
    <location>
        <begin position="101"/>
        <end position="123"/>
    </location>
</feature>
<keyword evidence="8" id="KW-1185">Reference proteome</keyword>
<keyword evidence="4 6" id="KW-1133">Transmembrane helix</keyword>
<feature type="transmembrane region" description="Helical" evidence="6">
    <location>
        <begin position="37"/>
        <end position="56"/>
    </location>
</feature>
<keyword evidence="2" id="KW-1003">Cell membrane</keyword>
<protein>
    <recommendedName>
        <fullName evidence="9">Hydrogenase-4 component E</fullName>
    </recommendedName>
</protein>
<dbReference type="Proteomes" id="UP001501588">
    <property type="component" value="Unassembled WGS sequence"/>
</dbReference>
<dbReference type="InterPro" id="IPR038730">
    <property type="entry name" value="HyfE-like"/>
</dbReference>
<feature type="transmembrane region" description="Helical" evidence="6">
    <location>
        <begin position="6"/>
        <end position="25"/>
    </location>
</feature>
<proteinExistence type="predicted"/>
<dbReference type="RefSeq" id="WP_343895572.1">
    <property type="nucleotide sequence ID" value="NZ_BAAAFZ010000029.1"/>
</dbReference>
<dbReference type="PANTHER" id="PTHR38601">
    <property type="entry name" value="HYDROGENASE-4 COMPONENT E"/>
    <property type="match status" value="1"/>
</dbReference>
<evidence type="ECO:0000256" key="3">
    <source>
        <dbReference type="ARBA" id="ARBA00022692"/>
    </source>
</evidence>
<feature type="transmembrane region" description="Helical" evidence="6">
    <location>
        <begin position="178"/>
        <end position="197"/>
    </location>
</feature>
<comment type="subcellular location">
    <subcellularLocation>
        <location evidence="1">Cell membrane</location>
        <topology evidence="1">Multi-pass membrane protein</topology>
    </subcellularLocation>
</comment>
<evidence type="ECO:0000313" key="8">
    <source>
        <dbReference type="Proteomes" id="UP001501588"/>
    </source>
</evidence>
<keyword evidence="5 6" id="KW-0472">Membrane</keyword>
<evidence type="ECO:0000256" key="4">
    <source>
        <dbReference type="ARBA" id="ARBA00022989"/>
    </source>
</evidence>
<evidence type="ECO:0000256" key="2">
    <source>
        <dbReference type="ARBA" id="ARBA00022475"/>
    </source>
</evidence>
<gene>
    <name evidence="7" type="ORF">GCM10009416_24390</name>
</gene>
<evidence type="ECO:0000256" key="1">
    <source>
        <dbReference type="ARBA" id="ARBA00004651"/>
    </source>
</evidence>